<keyword evidence="5 8" id="KW-0547">Nucleotide-binding</keyword>
<dbReference type="Gene3D" id="3.30.470.20">
    <property type="entry name" value="ATP-grasp fold, B domain"/>
    <property type="match status" value="1"/>
</dbReference>
<dbReference type="PROSITE" id="PS50975">
    <property type="entry name" value="ATP_GRASP"/>
    <property type="match status" value="1"/>
</dbReference>
<evidence type="ECO:0000256" key="4">
    <source>
        <dbReference type="ARBA" id="ARBA00022723"/>
    </source>
</evidence>
<dbReference type="AlphaFoldDB" id="A0A2I1M7A1"/>
<dbReference type="Gene3D" id="3.40.50.261">
    <property type="entry name" value="Succinyl-CoA synthetase domains"/>
    <property type="match status" value="1"/>
</dbReference>
<dbReference type="GO" id="GO:0004776">
    <property type="term" value="F:succinate-CoA ligase (GDP-forming) activity"/>
    <property type="evidence" value="ECO:0007669"/>
    <property type="project" value="RHEA"/>
</dbReference>
<feature type="binding site" evidence="8">
    <location>
        <position position="211"/>
    </location>
    <ligand>
        <name>Mg(2+)</name>
        <dbReference type="ChEBI" id="CHEBI:18420"/>
    </ligand>
</feature>
<keyword evidence="7 8" id="KW-0460">Magnesium</keyword>
<dbReference type="FunFam" id="3.40.50.261:FF:000007">
    <property type="entry name" value="Succinate--CoA ligase [ADP-forming] subunit beta"/>
    <property type="match status" value="1"/>
</dbReference>
<dbReference type="FunFam" id="3.30.470.20:FF:000002">
    <property type="entry name" value="Succinate--CoA ligase [ADP-forming] subunit beta"/>
    <property type="match status" value="1"/>
</dbReference>
<evidence type="ECO:0000259" key="9">
    <source>
        <dbReference type="PROSITE" id="PS50975"/>
    </source>
</evidence>
<feature type="binding site" evidence="8">
    <location>
        <position position="191"/>
    </location>
    <ligand>
        <name>Mg(2+)</name>
        <dbReference type="ChEBI" id="CHEBI:18420"/>
    </ligand>
</feature>
<keyword evidence="4 8" id="KW-0479">Metal-binding</keyword>
<dbReference type="HAMAP" id="MF_00558">
    <property type="entry name" value="Succ_CoA_beta"/>
    <property type="match status" value="1"/>
</dbReference>
<keyword evidence="2 8" id="KW-0816">Tricarboxylic acid cycle</keyword>
<proteinExistence type="inferred from homology"/>
<dbReference type="InterPro" id="IPR016102">
    <property type="entry name" value="Succinyl-CoA_synth-like"/>
</dbReference>
<gene>
    <name evidence="8" type="primary">sucC</name>
    <name evidence="10" type="ORF">CYJ32_00845</name>
</gene>
<dbReference type="PANTHER" id="PTHR11815">
    <property type="entry name" value="SUCCINYL-COA SYNTHETASE BETA CHAIN"/>
    <property type="match status" value="1"/>
</dbReference>
<dbReference type="Proteomes" id="UP000242263">
    <property type="component" value="Unassembled WGS sequence"/>
</dbReference>
<dbReference type="GO" id="GO:0006104">
    <property type="term" value="P:succinyl-CoA metabolic process"/>
    <property type="evidence" value="ECO:0007669"/>
    <property type="project" value="TreeGrafter"/>
</dbReference>
<evidence type="ECO:0000256" key="8">
    <source>
        <dbReference type="HAMAP-Rule" id="MF_00558"/>
    </source>
</evidence>
<feature type="binding site" evidence="8">
    <location>
        <position position="262"/>
    </location>
    <ligand>
        <name>substrate</name>
        <note>ligand shared with subunit alpha</note>
    </ligand>
</feature>
<feature type="domain" description="ATP-grasp" evidence="9">
    <location>
        <begin position="9"/>
        <end position="216"/>
    </location>
</feature>
<feature type="binding site" evidence="8">
    <location>
        <position position="99"/>
    </location>
    <ligand>
        <name>ATP</name>
        <dbReference type="ChEBI" id="CHEBI:30616"/>
    </ligand>
</feature>
<comment type="catalytic activity">
    <reaction evidence="8">
        <text>GTP + succinate + CoA = succinyl-CoA + GDP + phosphate</text>
        <dbReference type="Rhea" id="RHEA:22120"/>
        <dbReference type="ChEBI" id="CHEBI:30031"/>
        <dbReference type="ChEBI" id="CHEBI:37565"/>
        <dbReference type="ChEBI" id="CHEBI:43474"/>
        <dbReference type="ChEBI" id="CHEBI:57287"/>
        <dbReference type="ChEBI" id="CHEBI:57292"/>
        <dbReference type="ChEBI" id="CHEBI:58189"/>
    </reaction>
</comment>
<dbReference type="GO" id="GO:0006099">
    <property type="term" value="P:tricarboxylic acid cycle"/>
    <property type="evidence" value="ECO:0007669"/>
    <property type="project" value="UniProtKB-UniRule"/>
</dbReference>
<dbReference type="InterPro" id="IPR013650">
    <property type="entry name" value="ATP-grasp_succ-CoA_synth-type"/>
</dbReference>
<dbReference type="GO" id="GO:0004775">
    <property type="term" value="F:succinate-CoA ligase (ADP-forming) activity"/>
    <property type="evidence" value="ECO:0007669"/>
    <property type="project" value="UniProtKB-UniRule"/>
</dbReference>
<evidence type="ECO:0000256" key="5">
    <source>
        <dbReference type="ARBA" id="ARBA00022741"/>
    </source>
</evidence>
<comment type="pathway">
    <text evidence="8">Carbohydrate metabolism; tricarboxylic acid cycle; succinate from succinyl-CoA (ligase route): step 1/1.</text>
</comment>
<comment type="cofactor">
    <cofactor evidence="8">
        <name>Mg(2+)</name>
        <dbReference type="ChEBI" id="CHEBI:18420"/>
    </cofactor>
    <text evidence="8">Binds 1 Mg(2+) ion per subunit.</text>
</comment>
<dbReference type="InterPro" id="IPR017866">
    <property type="entry name" value="Succ-CoA_synthase_bsu_CS"/>
</dbReference>
<reference evidence="10 11" key="1">
    <citation type="submission" date="2017-12" db="EMBL/GenBank/DDBJ databases">
        <title>Phylogenetic diversity of female urinary microbiome.</title>
        <authorList>
            <person name="Thomas-White K."/>
            <person name="Wolfe A.J."/>
        </authorList>
    </citation>
    <scope>NUCLEOTIDE SEQUENCE [LARGE SCALE GENOMIC DNA]</scope>
    <source>
        <strain evidence="10 11">UMB0064</strain>
    </source>
</reference>
<dbReference type="GO" id="GO:0042709">
    <property type="term" value="C:succinate-CoA ligase complex"/>
    <property type="evidence" value="ECO:0007669"/>
    <property type="project" value="TreeGrafter"/>
</dbReference>
<feature type="binding site" evidence="8">
    <location>
        <position position="45"/>
    </location>
    <ligand>
        <name>ATP</name>
        <dbReference type="ChEBI" id="CHEBI:30616"/>
    </ligand>
</feature>
<dbReference type="UniPathway" id="UPA00223">
    <property type="reaction ID" value="UER00999"/>
</dbReference>
<feature type="binding site" evidence="8">
    <location>
        <position position="94"/>
    </location>
    <ligand>
        <name>ATP</name>
        <dbReference type="ChEBI" id="CHEBI:30616"/>
    </ligand>
</feature>
<evidence type="ECO:0000256" key="1">
    <source>
        <dbReference type="ARBA" id="ARBA00009182"/>
    </source>
</evidence>
<keyword evidence="3 8" id="KW-0436">Ligase</keyword>
<sequence>MDLYEYQARELLQENNVPVPEGIFASTVDEAVEAARSIGYPCVIKAQVRIGHRGQAGGVKIVHDEEEARFMAQHILGMTIHGHKVRGLLIVKAASILHEYYVSISVDRSSRDYDVLATAAGGTEVEEIAREHPEHVKRLHINPLDNFDFEAAQKMAQEIGFHHADNDQAAQVLLDMWHTFIENDATLVEINPLAKIGHPEDESSKRLIALDAKISLDSNAAFRHDNWHRFDTTFEQDPLEARAAQHDLHYVHLDGEVGVIGNGAGLVMSSIDAVADAGARYEQPIKPANFLDIGGGASAQIMAESLSIVMSDSKVQSVFVNVYGGITSCKLVAQGILQAVTQLEESGEQVKDIVIRFDGNEGAEGLEILHQAAHPRIHVAHTMIEAAENAVRKAADALHITAVESADSANSEEA</sequence>
<dbReference type="InterPro" id="IPR005809">
    <property type="entry name" value="Succ_CoA_ligase-like_bsu"/>
</dbReference>
<keyword evidence="6 8" id="KW-0067">ATP-binding</keyword>
<dbReference type="SUPFAM" id="SSF56059">
    <property type="entry name" value="Glutathione synthetase ATP-binding domain-like"/>
    <property type="match status" value="1"/>
</dbReference>
<evidence type="ECO:0000256" key="3">
    <source>
        <dbReference type="ARBA" id="ARBA00022598"/>
    </source>
</evidence>
<feature type="binding site" evidence="8">
    <location>
        <begin position="325"/>
        <end position="327"/>
    </location>
    <ligand>
        <name>substrate</name>
        <note>ligand shared with subunit alpha</note>
    </ligand>
</feature>
<dbReference type="GO" id="GO:0005524">
    <property type="term" value="F:ATP binding"/>
    <property type="evidence" value="ECO:0007669"/>
    <property type="project" value="UniProtKB-UniRule"/>
</dbReference>
<dbReference type="GO" id="GO:0000287">
    <property type="term" value="F:magnesium ion binding"/>
    <property type="evidence" value="ECO:0007669"/>
    <property type="project" value="UniProtKB-UniRule"/>
</dbReference>
<evidence type="ECO:0000256" key="7">
    <source>
        <dbReference type="ARBA" id="ARBA00022842"/>
    </source>
</evidence>
<comment type="catalytic activity">
    <reaction evidence="8">
        <text>succinate + ATP + CoA = succinyl-CoA + ADP + phosphate</text>
        <dbReference type="Rhea" id="RHEA:17661"/>
        <dbReference type="ChEBI" id="CHEBI:30031"/>
        <dbReference type="ChEBI" id="CHEBI:30616"/>
        <dbReference type="ChEBI" id="CHEBI:43474"/>
        <dbReference type="ChEBI" id="CHEBI:57287"/>
        <dbReference type="ChEBI" id="CHEBI:57292"/>
        <dbReference type="ChEBI" id="CHEBI:456216"/>
        <dbReference type="EC" id="6.2.1.5"/>
    </reaction>
</comment>
<dbReference type="NCBIfam" id="NF001913">
    <property type="entry name" value="PRK00696.1"/>
    <property type="match status" value="1"/>
</dbReference>
<dbReference type="SUPFAM" id="SSF52210">
    <property type="entry name" value="Succinyl-CoA synthetase domains"/>
    <property type="match status" value="1"/>
</dbReference>
<dbReference type="Pfam" id="PF08442">
    <property type="entry name" value="ATP-grasp_2"/>
    <property type="match status" value="1"/>
</dbReference>
<dbReference type="InterPro" id="IPR011761">
    <property type="entry name" value="ATP-grasp"/>
</dbReference>
<evidence type="ECO:0000313" key="10">
    <source>
        <dbReference type="EMBL" id="PKZ16020.1"/>
    </source>
</evidence>
<comment type="caution">
    <text evidence="8">Lacks conserved residue(s) required for the propagation of feature annotation.</text>
</comment>
<dbReference type="Pfam" id="PF00549">
    <property type="entry name" value="Ligase_CoA"/>
    <property type="match status" value="1"/>
</dbReference>
<dbReference type="EMBL" id="PKGU01000001">
    <property type="protein sequence ID" value="PKZ16020.1"/>
    <property type="molecule type" value="Genomic_DNA"/>
</dbReference>
<dbReference type="PROSITE" id="PS01217">
    <property type="entry name" value="SUCCINYL_COA_LIG_3"/>
    <property type="match status" value="1"/>
</dbReference>
<comment type="subunit">
    <text evidence="8">Heterotetramer of two alpha and two beta subunits.</text>
</comment>
<comment type="function">
    <text evidence="8">Succinyl-CoA synthetase functions in the citric acid cycle (TCA), coupling the hydrolysis of succinyl-CoA to the synthesis of either ATP or GTP and thus represents the only step of substrate-level phosphorylation in the TCA. The beta subunit provides nucleotide specificity of the enzyme and binds the substrate succinate, while the binding sites for coenzyme A and phosphate are found in the alpha subunit.</text>
</comment>
<dbReference type="EC" id="6.2.1.5" evidence="8"/>
<dbReference type="InterPro" id="IPR005811">
    <property type="entry name" value="SUCC_ACL_C"/>
</dbReference>
<dbReference type="InterPro" id="IPR013815">
    <property type="entry name" value="ATP_grasp_subdomain_1"/>
</dbReference>
<dbReference type="PIRSF" id="PIRSF001554">
    <property type="entry name" value="SucCS_beta"/>
    <property type="match status" value="1"/>
</dbReference>
<protein>
    <recommendedName>
        <fullName evidence="8">Succinate--CoA ligase [ADP-forming] subunit beta</fullName>
        <ecNumber evidence="8">6.2.1.5</ecNumber>
    </recommendedName>
    <alternativeName>
        <fullName evidence="8">Succinyl-CoA synthetase subunit beta</fullName>
        <shortName evidence="8">SCS-beta</shortName>
    </alternativeName>
</protein>
<comment type="similarity">
    <text evidence="1 8">Belongs to the succinate/malate CoA ligase beta subunit family.</text>
</comment>
<evidence type="ECO:0000256" key="2">
    <source>
        <dbReference type="ARBA" id="ARBA00022532"/>
    </source>
</evidence>
<accession>A0A2I1M7A1</accession>
<dbReference type="GO" id="GO:0005829">
    <property type="term" value="C:cytosol"/>
    <property type="evidence" value="ECO:0007669"/>
    <property type="project" value="TreeGrafter"/>
</dbReference>
<name>A0A2I1M7A1_9BIFI</name>
<dbReference type="RefSeq" id="WP_101541144.1">
    <property type="nucleotide sequence ID" value="NZ_JASODL010000001.1"/>
</dbReference>
<evidence type="ECO:0000256" key="6">
    <source>
        <dbReference type="ARBA" id="ARBA00022840"/>
    </source>
</evidence>
<dbReference type="Gene3D" id="3.30.1490.20">
    <property type="entry name" value="ATP-grasp fold, A domain"/>
    <property type="match status" value="1"/>
</dbReference>
<evidence type="ECO:0000313" key="11">
    <source>
        <dbReference type="Proteomes" id="UP000242263"/>
    </source>
</evidence>
<comment type="caution">
    <text evidence="10">The sequence shown here is derived from an EMBL/GenBank/DDBJ whole genome shotgun (WGS) entry which is preliminary data.</text>
</comment>
<dbReference type="PANTHER" id="PTHR11815:SF10">
    <property type="entry name" value="SUCCINATE--COA LIGASE [GDP-FORMING] SUBUNIT BETA, MITOCHONDRIAL"/>
    <property type="match status" value="1"/>
</dbReference>
<organism evidence="10 11">
    <name type="scientific">Alloscardovia omnicolens</name>
    <dbReference type="NCBI Taxonomy" id="419015"/>
    <lineage>
        <taxon>Bacteria</taxon>
        <taxon>Bacillati</taxon>
        <taxon>Actinomycetota</taxon>
        <taxon>Actinomycetes</taxon>
        <taxon>Bifidobacteriales</taxon>
        <taxon>Bifidobacteriaceae</taxon>
        <taxon>Alloscardovia</taxon>
    </lineage>
</organism>